<proteinExistence type="predicted"/>
<organism evidence="2 3">
    <name type="scientific">Streptomyces maoxianensis</name>
    <dbReference type="NCBI Taxonomy" id="1459942"/>
    <lineage>
        <taxon>Bacteria</taxon>
        <taxon>Bacillati</taxon>
        <taxon>Actinomycetota</taxon>
        <taxon>Actinomycetes</taxon>
        <taxon>Kitasatosporales</taxon>
        <taxon>Streptomycetaceae</taxon>
        <taxon>Streptomyces</taxon>
    </lineage>
</organism>
<name>A0ABV9FX16_9ACTN</name>
<dbReference type="Proteomes" id="UP001595993">
    <property type="component" value="Unassembled WGS sequence"/>
</dbReference>
<dbReference type="EMBL" id="JBHSFE010000003">
    <property type="protein sequence ID" value="MFC4606357.1"/>
    <property type="molecule type" value="Genomic_DNA"/>
</dbReference>
<protein>
    <submittedName>
        <fullName evidence="2">Uncharacterized protein</fullName>
    </submittedName>
</protein>
<gene>
    <name evidence="2" type="ORF">ACFO9E_00725</name>
</gene>
<accession>A0ABV9FX16</accession>
<keyword evidence="1" id="KW-0812">Transmembrane</keyword>
<evidence type="ECO:0000313" key="3">
    <source>
        <dbReference type="Proteomes" id="UP001595993"/>
    </source>
</evidence>
<dbReference type="RefSeq" id="WP_381190575.1">
    <property type="nucleotide sequence ID" value="NZ_JBHSFE010000003.1"/>
</dbReference>
<keyword evidence="1" id="KW-1133">Transmembrane helix</keyword>
<reference evidence="3" key="1">
    <citation type="journal article" date="2019" name="Int. J. Syst. Evol. Microbiol.">
        <title>The Global Catalogue of Microorganisms (GCM) 10K type strain sequencing project: providing services to taxonomists for standard genome sequencing and annotation.</title>
        <authorList>
            <consortium name="The Broad Institute Genomics Platform"/>
            <consortium name="The Broad Institute Genome Sequencing Center for Infectious Disease"/>
            <person name="Wu L."/>
            <person name="Ma J."/>
        </authorList>
    </citation>
    <scope>NUCLEOTIDE SEQUENCE [LARGE SCALE GENOMIC DNA]</scope>
    <source>
        <strain evidence="3">CGMCC 4.7139</strain>
    </source>
</reference>
<keyword evidence="1" id="KW-0472">Membrane</keyword>
<feature type="transmembrane region" description="Helical" evidence="1">
    <location>
        <begin position="115"/>
        <end position="146"/>
    </location>
</feature>
<sequence length="149" mass="16225">MGWHARLHDGALLSARTLTGRRTVDLARLTKVGRVEVVAQGPTDDRLILTDAHGVRVILNKLKGGRDTVDAAVRKVLLRMPANAGVTVSGRAAERLNMESEVLRQRGRFKAGRRIPFTLIGFAPLLSVPVYLVLAFVLTFGGYLLADIS</sequence>
<comment type="caution">
    <text evidence="2">The sequence shown here is derived from an EMBL/GenBank/DDBJ whole genome shotgun (WGS) entry which is preliminary data.</text>
</comment>
<keyword evidence="3" id="KW-1185">Reference proteome</keyword>
<evidence type="ECO:0000313" key="2">
    <source>
        <dbReference type="EMBL" id="MFC4606357.1"/>
    </source>
</evidence>
<evidence type="ECO:0000256" key="1">
    <source>
        <dbReference type="SAM" id="Phobius"/>
    </source>
</evidence>